<dbReference type="InterPro" id="IPR036322">
    <property type="entry name" value="WD40_repeat_dom_sf"/>
</dbReference>
<organism evidence="3 4">
    <name type="scientific">Halocaridina rubra</name>
    <name type="common">Hawaiian red shrimp</name>
    <dbReference type="NCBI Taxonomy" id="373956"/>
    <lineage>
        <taxon>Eukaryota</taxon>
        <taxon>Metazoa</taxon>
        <taxon>Ecdysozoa</taxon>
        <taxon>Arthropoda</taxon>
        <taxon>Crustacea</taxon>
        <taxon>Multicrustacea</taxon>
        <taxon>Malacostraca</taxon>
        <taxon>Eumalacostraca</taxon>
        <taxon>Eucarida</taxon>
        <taxon>Decapoda</taxon>
        <taxon>Pleocyemata</taxon>
        <taxon>Caridea</taxon>
        <taxon>Atyoidea</taxon>
        <taxon>Atyidae</taxon>
        <taxon>Halocaridina</taxon>
    </lineage>
</organism>
<dbReference type="Proteomes" id="UP001381693">
    <property type="component" value="Unassembled WGS sequence"/>
</dbReference>
<gene>
    <name evidence="3" type="ORF">SK128_006491</name>
</gene>
<evidence type="ECO:0000313" key="3">
    <source>
        <dbReference type="EMBL" id="KAK7086981.1"/>
    </source>
</evidence>
<dbReference type="InterPro" id="IPR056499">
    <property type="entry name" value="Beta-prop_HPS5-like"/>
</dbReference>
<dbReference type="InterPro" id="IPR015943">
    <property type="entry name" value="WD40/YVTN_repeat-like_dom_sf"/>
</dbReference>
<keyword evidence="4" id="KW-1185">Reference proteome</keyword>
<evidence type="ECO:0000313" key="4">
    <source>
        <dbReference type="Proteomes" id="UP001381693"/>
    </source>
</evidence>
<dbReference type="PANTHER" id="PTHR23287">
    <property type="entry name" value="RUBY-EYE2-LIKE PROTEIN"/>
    <property type="match status" value="1"/>
</dbReference>
<proteinExistence type="predicted"/>
<feature type="compositionally biased region" description="Basic and acidic residues" evidence="1">
    <location>
        <begin position="1348"/>
        <end position="1361"/>
    </location>
</feature>
<name>A0AAN9AHD8_HALRR</name>
<dbReference type="Pfam" id="PF23756">
    <property type="entry name" value="Beta-prop_HPS5"/>
    <property type="match status" value="1"/>
</dbReference>
<protein>
    <recommendedName>
        <fullName evidence="2">HPS5-like beta-propeller domain-containing protein</fullName>
    </recommendedName>
</protein>
<comment type="caution">
    <text evidence="3">The sequence shown here is derived from an EMBL/GenBank/DDBJ whole genome shotgun (WGS) entry which is preliminary data.</text>
</comment>
<feature type="domain" description="HPS5-like beta-propeller" evidence="2">
    <location>
        <begin position="10"/>
        <end position="213"/>
    </location>
</feature>
<dbReference type="EMBL" id="JAXCGZ010000029">
    <property type="protein sequence ID" value="KAK7086981.1"/>
    <property type="molecule type" value="Genomic_DNA"/>
</dbReference>
<dbReference type="Gene3D" id="2.130.10.10">
    <property type="entry name" value="YVTN repeat-like/Quinoprotein amine dehydrogenase"/>
    <property type="match status" value="1"/>
</dbReference>
<dbReference type="GO" id="GO:0005737">
    <property type="term" value="C:cytoplasm"/>
    <property type="evidence" value="ECO:0007669"/>
    <property type="project" value="TreeGrafter"/>
</dbReference>
<accession>A0AAN9AHD8</accession>
<evidence type="ECO:0000256" key="1">
    <source>
        <dbReference type="SAM" id="MobiDB-lite"/>
    </source>
</evidence>
<dbReference type="PANTHER" id="PTHR23287:SF18">
    <property type="entry name" value="BLOC-2 COMPLEX MEMBER HPS5"/>
    <property type="match status" value="1"/>
</dbReference>
<feature type="compositionally biased region" description="Polar residues" evidence="1">
    <location>
        <begin position="681"/>
        <end position="693"/>
    </location>
</feature>
<dbReference type="GO" id="GO:0048066">
    <property type="term" value="P:developmental pigmentation"/>
    <property type="evidence" value="ECO:0007669"/>
    <property type="project" value="TreeGrafter"/>
</dbReference>
<dbReference type="SUPFAM" id="SSF50978">
    <property type="entry name" value="WD40 repeat-like"/>
    <property type="match status" value="1"/>
</dbReference>
<feature type="compositionally biased region" description="Polar residues" evidence="1">
    <location>
        <begin position="1366"/>
        <end position="1383"/>
    </location>
</feature>
<feature type="region of interest" description="Disordered" evidence="1">
    <location>
        <begin position="643"/>
        <end position="707"/>
    </location>
</feature>
<sequence length="1571" mass="174780">MSLPHIVLQYNDLQHLNFMQQGSSRLRVACFDLCPSYIILGANSGTIYVLDHDSLKLKHQIPTGNGSVVQISISPDENYVAYALSNGSVEVFEILGQDGSGCRHLIGSREHEGQIVSSVTWSQNSIEVYIGDTVGKVSVLYVPRMRTASLFRSSCVHLMTLESAITQLDYSEGHLLVSTLERSYICNTSLETFAQIGTKLRKGEFGSCFCRVNLACSITVANQQSVPLELDESVELSQTHSYSPCSSQKFELSDCYEATEEKLGKENVQQPSERPVRYLQQGVTTRVFCARPGSRIWEADTSGKVLVTHQLKKALMIPPIEILLTDGSFGSIELLKRDMNIQTDKNSKNNMDIFTANEESDAKGKSHADCPMNLDVPHPPVGVAFTKMLNFYSSFLIAVSSFGLYVIDPSNSTVVLWIRESDGIVDVKVSGSTVIYRTGSGVIQNYMITTVDVAILVLHNRNFMIECARLCLQYQEVLVSSQLLNKLGTKILADLIVQIAEESVREKFQNLEKLIRLNLEKESQDETNPSKSGITYIRNDQFNSSEIKLGLRHALRLSHHTFLPPSITRCYSEPQLGYGQDKNAFVHRSSASVETSPSHEVRGTNLLSNTSGLVHDLQSTLSLTNYSSKDTLQSLTMAKLRGGFGSHSEGSERKSGSSELSPSRTLSSSTHSSGKWSQQSDNKSQKCLESSQEMYEDPLFPPGDSSPDLEMNARMYMEGRHYSSSLYQPNLFYSLPYGPINPSSETAAIVQDLMENAATNVVSSLAMGTKSLKEKLRGVAPLKLDSDMSPLRPNRGPFSVADIVGNSAGLGQEDPFQSSASGTDETDGFDVDIVIKTKPKKKGHRKSALTSPVLSRCSTLPDVDDILRPVGELPGVVKNLHELVMSTMKQITNTDNKSETKDLLTHWLEVYCNAVQQIQQTKSTPPSNEEPLDGPVSISSVDSSFSVGSAETSCDSLNWDSNDIGFEPSAVSADILERITYMFLRCMLAEVFSKGNNTPLSNKGVMQHPITPERVKKLDSHYAQLITNDCGLLHYPTLLNSLDTLRKNYYLLTWCSLLDKLTKESDPVGHYPLPDIISDLDFTRSQRVSFLFKLISGGNLGGNLKNLVVAASQIQNPYVILDVIFILNFALAKANDICSSALKLHNINQCLFQYVTEIAQNKDVREIYLTYWSWCPELQYDILSALLSALFAVPSSCSCGMPVPRSFRLPLENLLETIIMHHILDPENIMKLCQTAGFWRGYCTVSMAYNLHANSDCFPYVLQTCDIDLIENAVDYLKVSEFPAALNSLVAITSTNKAVLKCSKCQTNIELVRNFVQNMKAKDDSNPFIFKFRVNGNPQYKEINLEDTENKTDKEQSRDLSDQFDDTVQSQRPRSPSPDMQISRQKPLTNIGQLWETVIVQILRRCKTADVLGLLKSVHDDIPPGVIPQKIYSWCILLSLVEHKGQAVRWKLLDSLTHCKIKPYSKKVAEAMHRLEPSLAAKKDVKDMQPESCKTMSREFLLLGHHWGVRSQILLGTCHFCQLRLPESALVSEGGITVFPCSHAYHAICLAQRGYYCIICAKQESQRLQVA</sequence>
<reference evidence="3 4" key="1">
    <citation type="submission" date="2023-11" db="EMBL/GenBank/DDBJ databases">
        <title>Halocaridina rubra genome assembly.</title>
        <authorList>
            <person name="Smith C."/>
        </authorList>
    </citation>
    <scope>NUCLEOTIDE SEQUENCE [LARGE SCALE GENOMIC DNA]</scope>
    <source>
        <strain evidence="3">EP-1</strain>
        <tissue evidence="3">Whole</tissue>
    </source>
</reference>
<feature type="compositionally biased region" description="Low complexity" evidence="1">
    <location>
        <begin position="657"/>
        <end position="680"/>
    </location>
</feature>
<evidence type="ECO:0000259" key="2">
    <source>
        <dbReference type="Pfam" id="PF23756"/>
    </source>
</evidence>
<feature type="region of interest" description="Disordered" evidence="1">
    <location>
        <begin position="1343"/>
        <end position="1383"/>
    </location>
</feature>